<dbReference type="Pfam" id="PF26196">
    <property type="entry name" value="Ig_SMCHD1_4th"/>
    <property type="match status" value="1"/>
</dbReference>
<dbReference type="Pfam" id="PF06470">
    <property type="entry name" value="SMC_hinge"/>
    <property type="match status" value="1"/>
</dbReference>
<gene>
    <name evidence="4" type="ORF">FSP39_021256</name>
</gene>
<evidence type="ECO:0000256" key="1">
    <source>
        <dbReference type="SAM" id="Coils"/>
    </source>
</evidence>
<dbReference type="Pfam" id="PF26194">
    <property type="entry name" value="Ig_SMCHD1_1st"/>
    <property type="match status" value="1"/>
</dbReference>
<evidence type="ECO:0000259" key="3">
    <source>
        <dbReference type="SMART" id="SM00968"/>
    </source>
</evidence>
<keyword evidence="1" id="KW-0175">Coiled coil</keyword>
<dbReference type="InterPro" id="IPR055109">
    <property type="entry name" value="SMCHD1_S5"/>
</dbReference>
<dbReference type="SMART" id="SM00968">
    <property type="entry name" value="SMC_hinge"/>
    <property type="match status" value="1"/>
</dbReference>
<dbReference type="Proteomes" id="UP001186944">
    <property type="component" value="Unassembled WGS sequence"/>
</dbReference>
<evidence type="ECO:0000256" key="2">
    <source>
        <dbReference type="SAM" id="MobiDB-lite"/>
    </source>
</evidence>
<dbReference type="InterPro" id="IPR058614">
    <property type="entry name" value="Ig_SMCHD1_5th"/>
</dbReference>
<dbReference type="InterPro" id="IPR058617">
    <property type="entry name" value="Ig_SMCHD1_7th"/>
</dbReference>
<dbReference type="GO" id="GO:0006302">
    <property type="term" value="P:double-strand break repair"/>
    <property type="evidence" value="ECO:0007669"/>
    <property type="project" value="InterPro"/>
</dbReference>
<dbReference type="GO" id="GO:0051276">
    <property type="term" value="P:chromosome organization"/>
    <property type="evidence" value="ECO:0007669"/>
    <property type="project" value="InterPro"/>
</dbReference>
<sequence>MAASRRSGLIEVKMEEDDAFVYVFDRRATDAPEVKIATGGLFSFDDFKARVREALNIGKRESFVLATTNREEIEDDPSWDNIDKGDTLYILRDINQELCAPAQERVTFLPHYDTIVKGGLYEYYASEGQNPLPYAFAELIDNALSATADNEGPRKIEIRLHFDESKPQNSCVFIVDNGKGMNPRQLNNWAIYRLSKFKRIDQRGKVSFIEGEDDETVVEQAQTPLSLNSDISYFGVGGKQACFFIGRATRIKRFQDVHELTISKEEFKQKEINREAIYSGVIRNRQPADNSHISEDQEVLRSVVEEEKGKESFTTVAITSINAGHIPYLRHRIKEWTRQLAHIYHYYIHGPQGNINNDDDEEEETRSASPFKNIDIQIKLYTKKSEPYVINLRDIYDDMQSQYVQSAASQFFFKATVEGTHVVEGVMRYHPFLYDRETYPSDINDPRVEQEFDEHDYAMSEKPARGRRPIFECFWNGRLIPYTFIHEFDWCTEPRKSKSVPPECFNRVSGALFTNDHFQVSTNKLTFIDLEMRMKEKSTIYARITNNQEKRTAIDREFSNWLKECHENEDKQIHYTGNFGKVVREDLPKAKQTPWTEFKSVEWDNRTWKAGQLVRIGKAPAMFLGTIRRFFLYGEHEGDVYATGGEIEVQQEPQSLYDEIKAVPLSKLDRFANPTLVKRYIEEEESKLPDALVVTWPDGFAVHPGDKRQAGKTIGALKIQIQNKKGEFIQKLPGTASSQKKLLVELKVIWHGPMGDEVIVSHISQHGKTWPYWFRKMENIKNLGPHTLQLQVVLNESGNNIYAGKELPYYKVKFNVTEAEPEKFTVGMLEGPFRIGVPFQIPLEFRDAFNNVTKPIPNASPTIEASGLEISYTGTQVKANSLLLKGIEAKGEVSGTKTSAASFNLTIKVPELNDASQSLKIRLLPGVPHTIHVSQPDDFEIENGSATEFDVEVRDVSGNITTDPVTLTCKFTGASGLPTYTAKISSGTSTKLTGEPIIFKKLKDSQTITAVIEVQGNKEVAAVERRIKVVPSGGVSSISVHMMGKNNKKKDIKDGEVINAVAGDTIKGLSFTLIDEAGREIKINDKLAANIKVNWTGKVNKDTIMHGNLPDIKVPASVSDVKYCQLSIQDKSNMEFSFTVSATPGDPNQIKCKCEGAASVQIGEVLTSEITVVVKDKFGNEVTDLPKNCTQEFQVRGDGLLHDKVKVINRKSVFVITNVQFEGGSIGTKDLKVTWRELRDFVKIEMLAGPPAQVSLPGWNTDETITVLNECKLPRSLVVQLCDEWGNPSRKSDVRIQLVRDTKIKFVPAVMPLKTNAQGQVDFGSLIVAGSRGTYDIQPKAFLPSTQIAGPVIHIQLQPNLSRPVSLKVDYDKKASFVVGDKFPEIKVTMLTEDDQPMAAAKASSLSLKLWKMDAKSQNTPPSRAVSFSPEPIKGSPGQFILKDRKMPESAAVYNIMVTYYDGKYQLFSNVITVDIKPAPPMQLVPNENPGTPTVSNTKNASTRCIVRNLKLDLKDEHGNVSGLGYSGKVHVEIKGPDDVSDIPTFVGGNKKLDFTMTNGSCTLTNLTLQENAQGKDGQEYRLHCSLACPQIAKNQALPPLIIPFLFYNDAKKQSEMSTLSKQRNHLQSAILTYKSLFETTEQLIKELKKSLYEAQQEENKIRDELRGHKIPLVQLQSFPNVEKLIQSKVKENENCTTAPRRCCGLQQIDSHPEVIGKIGHLAEVPEPDIARVLSWHMSSDMDCVVTTSTKRAKEIYRQTQGKQQVLPLDSIFRKNLPDWDKPLPHIRYRHGWKPPGNPAYARSFLIFPDHAEQCKIVFGMLLGDTLILDSLDSANAYRQELVKFTHCPTILTREGDRIRSNGKFGGLMNKAVPLEKLRGAVFGEPLPQLYHTIKSQIDTLQTFKAAMMRSQKAKEELQEQVDYMKTAEMQSQYKECKEAETRLKDLESKLGMTMSGRGAARPAPNPVSAIETVSNSPSPNKKARTAAGASNSASKINGVTSPTPAPSVSVVTPTRQSKRLASMTPSSDDEGRKKLRRK</sequence>
<dbReference type="Pfam" id="PF26197">
    <property type="entry name" value="Ig_SMCHD1_5th"/>
    <property type="match status" value="1"/>
</dbReference>
<comment type="caution">
    <text evidence="4">The sequence shown here is derived from an EMBL/GenBank/DDBJ whole genome shotgun (WGS) entry which is preliminary data.</text>
</comment>
<organism evidence="4 5">
    <name type="scientific">Pinctada imbricata</name>
    <name type="common">Atlantic pearl-oyster</name>
    <name type="synonym">Pinctada martensii</name>
    <dbReference type="NCBI Taxonomy" id="66713"/>
    <lineage>
        <taxon>Eukaryota</taxon>
        <taxon>Metazoa</taxon>
        <taxon>Spiralia</taxon>
        <taxon>Lophotrochozoa</taxon>
        <taxon>Mollusca</taxon>
        <taxon>Bivalvia</taxon>
        <taxon>Autobranchia</taxon>
        <taxon>Pteriomorphia</taxon>
        <taxon>Pterioida</taxon>
        <taxon>Pterioidea</taxon>
        <taxon>Pteriidae</taxon>
        <taxon>Pinctada</taxon>
    </lineage>
</organism>
<dbReference type="Gene3D" id="1.20.1060.20">
    <property type="match status" value="1"/>
</dbReference>
<dbReference type="Pfam" id="PF26199">
    <property type="entry name" value="Ig_SMCHD1_8th"/>
    <property type="match status" value="1"/>
</dbReference>
<protein>
    <recommendedName>
        <fullName evidence="3">SMC hinge domain-containing protein</fullName>
    </recommendedName>
</protein>
<dbReference type="InterPro" id="IPR058612">
    <property type="entry name" value="Ig_SMCHD1_2nd"/>
</dbReference>
<feature type="region of interest" description="Disordered" evidence="2">
    <location>
        <begin position="1955"/>
        <end position="2039"/>
    </location>
</feature>
<dbReference type="InterPro" id="IPR038892">
    <property type="entry name" value="SMCHD1"/>
</dbReference>
<dbReference type="Gene3D" id="3.30.70.1620">
    <property type="match status" value="1"/>
</dbReference>
<keyword evidence="5" id="KW-1185">Reference proteome</keyword>
<dbReference type="InterPro" id="IPR036890">
    <property type="entry name" value="HATPase_C_sf"/>
</dbReference>
<dbReference type="GO" id="GO:0005524">
    <property type="term" value="F:ATP binding"/>
    <property type="evidence" value="ECO:0007669"/>
    <property type="project" value="InterPro"/>
</dbReference>
<dbReference type="Pfam" id="PF13589">
    <property type="entry name" value="HATPase_c_3"/>
    <property type="match status" value="1"/>
</dbReference>
<dbReference type="InterPro" id="IPR010935">
    <property type="entry name" value="SMC_hinge"/>
</dbReference>
<dbReference type="Gene3D" id="3.30.565.10">
    <property type="entry name" value="Histidine kinase-like ATPase, C-terminal domain"/>
    <property type="match status" value="1"/>
</dbReference>
<feature type="coiled-coil region" evidence="1">
    <location>
        <begin position="1638"/>
        <end position="1665"/>
    </location>
</feature>
<feature type="coiled-coil region" evidence="1">
    <location>
        <begin position="1901"/>
        <end position="1950"/>
    </location>
</feature>
<dbReference type="InterPro" id="IPR058613">
    <property type="entry name" value="Ig_SMCHD1_4th"/>
</dbReference>
<feature type="compositionally biased region" description="Low complexity" evidence="2">
    <location>
        <begin position="2000"/>
        <end position="2015"/>
    </location>
</feature>
<dbReference type="InterPro" id="IPR058616">
    <property type="entry name" value="Ig_SMCHD1_8th"/>
</dbReference>
<dbReference type="InterPro" id="IPR036277">
    <property type="entry name" value="SMC_hinge_sf"/>
</dbReference>
<dbReference type="SUPFAM" id="SSF75553">
    <property type="entry name" value="Smc hinge domain"/>
    <property type="match status" value="1"/>
</dbReference>
<dbReference type="EMBL" id="VSWD01000011">
    <property type="protein sequence ID" value="KAK3088610.1"/>
    <property type="molecule type" value="Genomic_DNA"/>
</dbReference>
<dbReference type="Pfam" id="PF22899">
    <property type="entry name" value="SMCHD1_S5"/>
    <property type="match status" value="1"/>
</dbReference>
<proteinExistence type="predicted"/>
<dbReference type="PANTHER" id="PTHR22640">
    <property type="entry name" value="STRUCTURAL MAINTENANCE OF CHROMOSOMES FLEXIBLE HINGE DOMAIN-CONTAINING PROTEIN 1"/>
    <property type="match status" value="1"/>
</dbReference>
<dbReference type="Pfam" id="PF26198">
    <property type="entry name" value="Ig_SMCHD1_6th"/>
    <property type="match status" value="1"/>
</dbReference>
<evidence type="ECO:0000313" key="4">
    <source>
        <dbReference type="EMBL" id="KAK3088610.1"/>
    </source>
</evidence>
<dbReference type="SUPFAM" id="SSF55874">
    <property type="entry name" value="ATPase domain of HSP90 chaperone/DNA topoisomerase II/histidine kinase"/>
    <property type="match status" value="1"/>
</dbReference>
<dbReference type="InterPro" id="IPR058611">
    <property type="entry name" value="Ig_SMCHD1_1st"/>
</dbReference>
<dbReference type="Pfam" id="PF26195">
    <property type="entry name" value="Ig_SMCHD1_2nd"/>
    <property type="match status" value="1"/>
</dbReference>
<evidence type="ECO:0000313" key="5">
    <source>
        <dbReference type="Proteomes" id="UP001186944"/>
    </source>
</evidence>
<dbReference type="GO" id="GO:0005694">
    <property type="term" value="C:chromosome"/>
    <property type="evidence" value="ECO:0007669"/>
    <property type="project" value="InterPro"/>
</dbReference>
<accession>A0AA88XND3</accession>
<dbReference type="Pfam" id="PF26201">
    <property type="entry name" value="Ig_SMCHD1_7th"/>
    <property type="match status" value="1"/>
</dbReference>
<name>A0AA88XND3_PINIB</name>
<feature type="compositionally biased region" description="Polar residues" evidence="2">
    <location>
        <begin position="1989"/>
        <end position="1999"/>
    </location>
</feature>
<reference evidence="4" key="1">
    <citation type="submission" date="2019-08" db="EMBL/GenBank/DDBJ databases">
        <title>The improved chromosome-level genome for the pearl oyster Pinctada fucata martensii using PacBio sequencing and Hi-C.</title>
        <authorList>
            <person name="Zheng Z."/>
        </authorList>
    </citation>
    <scope>NUCLEOTIDE SEQUENCE</scope>
    <source>
        <strain evidence="4">ZZ-2019</strain>
        <tissue evidence="4">Adductor muscle</tissue>
    </source>
</reference>
<dbReference type="PANTHER" id="PTHR22640:SF2">
    <property type="entry name" value="STRUCTURAL MAINTENANCE OF CHROMOSOMES FLEXIBLE HINGE DOMAIN-CONTAINING PROTEIN 1"/>
    <property type="match status" value="1"/>
</dbReference>
<dbReference type="InterPro" id="IPR058615">
    <property type="entry name" value="Ig_SMCHD1_6th"/>
</dbReference>
<feature type="domain" description="SMC hinge" evidence="3">
    <location>
        <begin position="1713"/>
        <end position="1839"/>
    </location>
</feature>